<reference evidence="1 2" key="1">
    <citation type="submission" date="2019-05" db="EMBL/GenBank/DDBJ databases">
        <title>Another draft genome of Portunus trituberculatus and its Hox gene families provides insights of decapod evolution.</title>
        <authorList>
            <person name="Jeong J.-H."/>
            <person name="Song I."/>
            <person name="Kim S."/>
            <person name="Choi T."/>
            <person name="Kim D."/>
            <person name="Ryu S."/>
            <person name="Kim W."/>
        </authorList>
    </citation>
    <scope>NUCLEOTIDE SEQUENCE [LARGE SCALE GENOMIC DNA]</scope>
    <source>
        <tissue evidence="1">Muscle</tissue>
    </source>
</reference>
<dbReference type="Proteomes" id="UP000324222">
    <property type="component" value="Unassembled WGS sequence"/>
</dbReference>
<dbReference type="AlphaFoldDB" id="A0A5B7I6H4"/>
<accession>A0A5B7I6H4</accession>
<gene>
    <name evidence="1" type="ORF">E2C01_071542</name>
</gene>
<dbReference type="EMBL" id="VSRR010044990">
    <property type="protein sequence ID" value="MPC77097.1"/>
    <property type="molecule type" value="Genomic_DNA"/>
</dbReference>
<protein>
    <submittedName>
        <fullName evidence="1">Uncharacterized protein</fullName>
    </submittedName>
</protein>
<evidence type="ECO:0000313" key="2">
    <source>
        <dbReference type="Proteomes" id="UP000324222"/>
    </source>
</evidence>
<keyword evidence="2" id="KW-1185">Reference proteome</keyword>
<name>A0A5B7I6H4_PORTR</name>
<evidence type="ECO:0000313" key="1">
    <source>
        <dbReference type="EMBL" id="MPC77097.1"/>
    </source>
</evidence>
<proteinExistence type="predicted"/>
<organism evidence="1 2">
    <name type="scientific">Portunus trituberculatus</name>
    <name type="common">Swimming crab</name>
    <name type="synonym">Neptunus trituberculatus</name>
    <dbReference type="NCBI Taxonomy" id="210409"/>
    <lineage>
        <taxon>Eukaryota</taxon>
        <taxon>Metazoa</taxon>
        <taxon>Ecdysozoa</taxon>
        <taxon>Arthropoda</taxon>
        <taxon>Crustacea</taxon>
        <taxon>Multicrustacea</taxon>
        <taxon>Malacostraca</taxon>
        <taxon>Eumalacostraca</taxon>
        <taxon>Eucarida</taxon>
        <taxon>Decapoda</taxon>
        <taxon>Pleocyemata</taxon>
        <taxon>Brachyura</taxon>
        <taxon>Eubrachyura</taxon>
        <taxon>Portunoidea</taxon>
        <taxon>Portunidae</taxon>
        <taxon>Portuninae</taxon>
        <taxon>Portunus</taxon>
    </lineage>
</organism>
<sequence length="91" mass="9768">MVGGPSGTSNSPQIPSILLITFAQVRLFSHERFSPHGTCRKVTAWHLEALCRLTVRCLPQAIPLDIGFVRQDAAAATAGLSFHPGVNTSIE</sequence>
<comment type="caution">
    <text evidence="1">The sequence shown here is derived from an EMBL/GenBank/DDBJ whole genome shotgun (WGS) entry which is preliminary data.</text>
</comment>